<evidence type="ECO:0000313" key="2">
    <source>
        <dbReference type="Proteomes" id="UP000823619"/>
    </source>
</evidence>
<dbReference type="InterPro" id="IPR032320">
    <property type="entry name" value="GH18_BT1044-like"/>
</dbReference>
<accession>A0A9D9EE79</accession>
<dbReference type="Proteomes" id="UP000823619">
    <property type="component" value="Unassembled WGS sequence"/>
</dbReference>
<reference evidence="1" key="2">
    <citation type="journal article" date="2021" name="PeerJ">
        <title>Extensive microbial diversity within the chicken gut microbiome revealed by metagenomics and culture.</title>
        <authorList>
            <person name="Gilroy R."/>
            <person name="Ravi A."/>
            <person name="Getino M."/>
            <person name="Pursley I."/>
            <person name="Horton D.L."/>
            <person name="Alikhan N.F."/>
            <person name="Baker D."/>
            <person name="Gharbi K."/>
            <person name="Hall N."/>
            <person name="Watson M."/>
            <person name="Adriaenssens E.M."/>
            <person name="Foster-Nyarko E."/>
            <person name="Jarju S."/>
            <person name="Secka A."/>
            <person name="Antonio M."/>
            <person name="Oren A."/>
            <person name="Chaudhuri R.R."/>
            <person name="La Ragione R."/>
            <person name="Hildebrand F."/>
            <person name="Pallen M.J."/>
        </authorList>
    </citation>
    <scope>NUCLEOTIDE SEQUENCE</scope>
    <source>
        <strain evidence="1">D5-748</strain>
    </source>
</reference>
<reference evidence="1" key="1">
    <citation type="submission" date="2020-10" db="EMBL/GenBank/DDBJ databases">
        <authorList>
            <person name="Gilroy R."/>
        </authorList>
    </citation>
    <scope>NUCLEOTIDE SEQUENCE</scope>
    <source>
        <strain evidence="1">D5-748</strain>
    </source>
</reference>
<name>A0A9D9EE79_9BACT</name>
<dbReference type="Pfam" id="PF16141">
    <property type="entry name" value="GH18_BT1044-like"/>
    <property type="match status" value="1"/>
</dbReference>
<organism evidence="1 2">
    <name type="scientific">Candidatus Cryptobacteroides merdavium</name>
    <dbReference type="NCBI Taxonomy" id="2840769"/>
    <lineage>
        <taxon>Bacteria</taxon>
        <taxon>Pseudomonadati</taxon>
        <taxon>Bacteroidota</taxon>
        <taxon>Bacteroidia</taxon>
        <taxon>Bacteroidales</taxon>
        <taxon>Candidatus Cryptobacteroides</taxon>
    </lineage>
</organism>
<comment type="caution">
    <text evidence="1">The sequence shown here is derived from an EMBL/GenBank/DDBJ whole genome shotgun (WGS) entry which is preliminary data.</text>
</comment>
<gene>
    <name evidence="1" type="ORF">IAC23_06675</name>
</gene>
<evidence type="ECO:0000313" key="1">
    <source>
        <dbReference type="EMBL" id="MBO8445360.1"/>
    </source>
</evidence>
<protein>
    <submittedName>
        <fullName evidence="1">Uncharacterized protein</fullName>
    </submittedName>
</protein>
<proteinExistence type="predicted"/>
<dbReference type="AlphaFoldDB" id="A0A9D9EE79"/>
<sequence>MKNIKIIIGIAAVSAILLPSCSGWTEPEALDYGGNGDVVQKSDEYLSALRAFKQTEHKIMILRMEGTDQQPFSRNQHISAMPDSADYICVDIVSGSLHSEIAAEIPQVRQQKGTRCLNYVDFAVISEEWTALEDGRPDGEPAGTADEFAAFCAERTETMLSLCDEYGFDGIMFSFQGSIQDEMTAAGQTAFLSAIKSWRQAYPDALLFARGSLANIVDEHTDILFDCDYTVLVSSTQASLSQLNLLARTFVRNDDVPSDRIAVEVAVPSEEDPEPACATPQTAAQWVVEPEEDYVKLGVCVGNAEDDYLVDGTFRNIRAAINILNAAENQTEE</sequence>
<dbReference type="EMBL" id="JADIMO010000086">
    <property type="protein sequence ID" value="MBO8445360.1"/>
    <property type="molecule type" value="Genomic_DNA"/>
</dbReference>